<evidence type="ECO:0000256" key="2">
    <source>
        <dbReference type="SAM" id="SignalP"/>
    </source>
</evidence>
<feature type="compositionally biased region" description="Basic and acidic residues" evidence="1">
    <location>
        <begin position="62"/>
        <end position="71"/>
    </location>
</feature>
<feature type="compositionally biased region" description="Low complexity" evidence="1">
    <location>
        <begin position="173"/>
        <end position="186"/>
    </location>
</feature>
<feature type="region of interest" description="Disordered" evidence="1">
    <location>
        <begin position="160"/>
        <end position="186"/>
    </location>
</feature>
<feature type="chain" id="PRO_5046064304" evidence="2">
    <location>
        <begin position="20"/>
        <end position="694"/>
    </location>
</feature>
<name>A0ABQ7RQ60_PICAN</name>
<keyword evidence="2" id="KW-0732">Signal</keyword>
<feature type="compositionally biased region" description="Basic and acidic residues" evidence="1">
    <location>
        <begin position="576"/>
        <end position="590"/>
    </location>
</feature>
<proteinExistence type="predicted"/>
<feature type="compositionally biased region" description="Basic and acidic residues" evidence="1">
    <location>
        <begin position="510"/>
        <end position="534"/>
    </location>
</feature>
<gene>
    <name evidence="3" type="ORF">KL940_005112</name>
</gene>
<feature type="region of interest" description="Disordered" evidence="1">
    <location>
        <begin position="414"/>
        <end position="434"/>
    </location>
</feature>
<feature type="region of interest" description="Disordered" evidence="1">
    <location>
        <begin position="552"/>
        <end position="617"/>
    </location>
</feature>
<feature type="signal peptide" evidence="2">
    <location>
        <begin position="1"/>
        <end position="19"/>
    </location>
</feature>
<feature type="compositionally biased region" description="Basic and acidic residues" evidence="1">
    <location>
        <begin position="482"/>
        <end position="492"/>
    </location>
</feature>
<evidence type="ECO:0000256" key="1">
    <source>
        <dbReference type="SAM" id="MobiDB-lite"/>
    </source>
</evidence>
<feature type="region of interest" description="Disordered" evidence="1">
    <location>
        <begin position="40"/>
        <end position="145"/>
    </location>
</feature>
<feature type="compositionally biased region" description="Low complexity" evidence="1">
    <location>
        <begin position="552"/>
        <end position="563"/>
    </location>
</feature>
<dbReference type="Proteomes" id="UP001197328">
    <property type="component" value="Unassembled WGS sequence"/>
</dbReference>
<keyword evidence="4" id="KW-1185">Reference proteome</keyword>
<feature type="compositionally biased region" description="Basic and acidic residues" evidence="1">
    <location>
        <begin position="122"/>
        <end position="131"/>
    </location>
</feature>
<feature type="compositionally biased region" description="Basic and acidic residues" evidence="1">
    <location>
        <begin position="82"/>
        <end position="91"/>
    </location>
</feature>
<feature type="compositionally biased region" description="Basic and acidic residues" evidence="1">
    <location>
        <begin position="42"/>
        <end position="51"/>
    </location>
</feature>
<organism evidence="3 4">
    <name type="scientific">Pichia angusta</name>
    <name type="common">Yeast</name>
    <name type="synonym">Hansenula polymorpha</name>
    <dbReference type="NCBI Taxonomy" id="870730"/>
    <lineage>
        <taxon>Eukaryota</taxon>
        <taxon>Fungi</taxon>
        <taxon>Dikarya</taxon>
        <taxon>Ascomycota</taxon>
        <taxon>Saccharomycotina</taxon>
        <taxon>Pichiomycetes</taxon>
        <taxon>Pichiales</taxon>
        <taxon>Pichiaceae</taxon>
        <taxon>Ogataea</taxon>
    </lineage>
</organism>
<evidence type="ECO:0000313" key="4">
    <source>
        <dbReference type="Proteomes" id="UP001197328"/>
    </source>
</evidence>
<dbReference type="EMBL" id="JAHLVD010000019">
    <property type="protein sequence ID" value="KAG7845712.1"/>
    <property type="molecule type" value="Genomic_DNA"/>
</dbReference>
<accession>A0ABQ7RQ60</accession>
<comment type="caution">
    <text evidence="3">The sequence shown here is derived from an EMBL/GenBank/DDBJ whole genome shotgun (WGS) entry which is preliminary data.</text>
</comment>
<sequence>MKYSVLLGALALNLVSALAEDDDSNVVTTTVYGTTTNTHKYGRFDKTKASSEETSSGTHKYGRFDKTKASEESSSTGTHKYGRFDKTRASEESTSTGTHKYGRFDKTQASEESTSTGTHKYGRFDKTKASEESSSTGTHKYGRFDKTKARTTTTVYIAESSAAAEQRQQVLTGSNSTSNSTSSAVSSSSAGAAHAYGLSMGMVVLGAAARVQQLRVRHHELQVHAREQWLEVAEFLPQCGGVDGLAELRKKSRGHAPAKVDVRHRQDRAAGGFRTAQLDAHHGRLERDADAEAVQHLQAVSFRRSRVCLEQCEDADADRRKRRANEPVQLDVARLLDEQAGRNRAQHERNHRWQQRQSCVERRRVVEGLEVHHQKLRNHHERAVHTGQLHHRHGHAVRGDDLERQQRLLRKDEVPDAVQNEQHAANDKQADDGRRVPLELVVAERDGQQHEHEPAHHGDDARVVDLLRFLEQVAGRRLGPEAVHEQGHDHGGKTQVDVETPSPGGVGGEHTAEDRADDRRRDERDAHERHDHRLLVDRGHLGGYVHHARLDPGAADALDGPPANEHVHRRGHRTHERADLKQENRREHHPPSAKNNRHPAPDLGCAPDPENKGGRDPRQLLERAELLRHLDEDREADCLVERHQKHAQHDGTNAHPELGAVEVLVCALGAVAGVALEEFASLALEPFLAVLKLV</sequence>
<feature type="region of interest" description="Disordered" evidence="1">
    <location>
        <begin position="482"/>
        <end position="534"/>
    </location>
</feature>
<evidence type="ECO:0000313" key="3">
    <source>
        <dbReference type="EMBL" id="KAG7845712.1"/>
    </source>
</evidence>
<feature type="compositionally biased region" description="Basic and acidic residues" evidence="1">
    <location>
        <begin position="424"/>
        <end position="434"/>
    </location>
</feature>
<protein>
    <submittedName>
        <fullName evidence="3">Uncharacterized protein</fullName>
    </submittedName>
</protein>
<reference evidence="3 4" key="1">
    <citation type="journal article" date="2021" name="G3 (Bethesda)">
        <title>Genomic diversity, chromosomal rearrangements, and interspecies hybridization in the ogataea polymorpha species complex.</title>
        <authorList>
            <person name="Hanson S.J."/>
            <person name="Cinneide E.O."/>
            <person name="Salzberg L.I."/>
            <person name="Wolfe K.H."/>
            <person name="McGowan J."/>
            <person name="Fitzpatrick D.A."/>
            <person name="Matlin K."/>
        </authorList>
    </citation>
    <scope>NUCLEOTIDE SEQUENCE [LARGE SCALE GENOMIC DNA]</scope>
    <source>
        <strain evidence="3">51-138</strain>
    </source>
</reference>